<gene>
    <name evidence="2" type="ORF">CLOSYM_04809</name>
</gene>
<proteinExistence type="predicted"/>
<evidence type="ECO:0000256" key="1">
    <source>
        <dbReference type="SAM" id="MobiDB-lite"/>
    </source>
</evidence>
<feature type="region of interest" description="Disordered" evidence="1">
    <location>
        <begin position="35"/>
        <end position="54"/>
    </location>
</feature>
<evidence type="ECO:0000313" key="2">
    <source>
        <dbReference type="EMBL" id="ERI73562.1"/>
    </source>
</evidence>
<comment type="caution">
    <text evidence="2">The sequence shown here is derived from an EMBL/GenBank/DDBJ whole genome shotgun (WGS) entry which is preliminary data.</text>
</comment>
<accession>A0ABC9TQJ8</accession>
<name>A0ABC9TQJ8_CLOSY</name>
<dbReference type="Proteomes" id="UP000016491">
    <property type="component" value="Unassembled WGS sequence"/>
</dbReference>
<dbReference type="AlphaFoldDB" id="A0ABC9TQJ8"/>
<reference evidence="2 3" key="1">
    <citation type="submission" date="2013-07" db="EMBL/GenBank/DDBJ databases">
        <authorList>
            <person name="Weinstock G."/>
            <person name="Sodergren E."/>
            <person name="Wylie T."/>
            <person name="Fulton L."/>
            <person name="Fulton R."/>
            <person name="Fronick C."/>
            <person name="O'Laughlin M."/>
            <person name="Godfrey J."/>
            <person name="Miner T."/>
            <person name="Herter B."/>
            <person name="Appelbaum E."/>
            <person name="Cordes M."/>
            <person name="Lek S."/>
            <person name="Wollam A."/>
            <person name="Pepin K.H."/>
            <person name="Palsikar V.B."/>
            <person name="Mitreva M."/>
            <person name="Wilson R.K."/>
        </authorList>
    </citation>
    <scope>NUCLEOTIDE SEQUENCE [LARGE SCALE GENOMIC DNA]</scope>
    <source>
        <strain evidence="2 3">ATCC 14940</strain>
    </source>
</reference>
<evidence type="ECO:0000313" key="3">
    <source>
        <dbReference type="Proteomes" id="UP000016491"/>
    </source>
</evidence>
<protein>
    <submittedName>
        <fullName evidence="2">Uncharacterized protein</fullName>
    </submittedName>
</protein>
<organism evidence="2 3">
    <name type="scientific">[Clostridium] symbiosum ATCC 14940</name>
    <dbReference type="NCBI Taxonomy" id="411472"/>
    <lineage>
        <taxon>Bacteria</taxon>
        <taxon>Bacillati</taxon>
        <taxon>Bacillota</taxon>
        <taxon>Clostridia</taxon>
        <taxon>Lachnospirales</taxon>
        <taxon>Lachnospiraceae</taxon>
        <taxon>Otoolea</taxon>
    </lineage>
</organism>
<dbReference type="EMBL" id="AWSU01000388">
    <property type="protein sequence ID" value="ERI73562.1"/>
    <property type="molecule type" value="Genomic_DNA"/>
</dbReference>
<sequence>MYFLYYSLLNRLFLCNFSQTPAIVPCLRNRRIKMPRNPYKQTDPGLSAFTSNKL</sequence>